<dbReference type="SUPFAM" id="SSF52833">
    <property type="entry name" value="Thioredoxin-like"/>
    <property type="match status" value="1"/>
</dbReference>
<dbReference type="AlphaFoldDB" id="A0A1H3ZHJ3"/>
<dbReference type="InterPro" id="IPR036249">
    <property type="entry name" value="Thioredoxin-like_sf"/>
</dbReference>
<keyword evidence="2" id="KW-1185">Reference proteome</keyword>
<sequence>MGLIDKIFGKKETEESQNPSLWKKLTSTDQINVIKDLSKDKKIIIFKHSTRCGISGMVWRQFQSKVEDREDVLYFYVDILAHRDVSDALMHEFQVIHQSPQLIILDNELVVSHASHSAINAIDF</sequence>
<name>A0A1H3ZHJ3_9FLAO</name>
<dbReference type="EMBL" id="FNQF01000004">
    <property type="protein sequence ID" value="SEA22812.1"/>
    <property type="molecule type" value="Genomic_DNA"/>
</dbReference>
<dbReference type="STRING" id="908615.SAMN05421540_10472"/>
<dbReference type="Gene3D" id="3.40.30.10">
    <property type="entry name" value="Glutaredoxin"/>
    <property type="match status" value="1"/>
</dbReference>
<evidence type="ECO:0000313" key="2">
    <source>
        <dbReference type="Proteomes" id="UP000198820"/>
    </source>
</evidence>
<reference evidence="1 2" key="1">
    <citation type="submission" date="2016-10" db="EMBL/GenBank/DDBJ databases">
        <authorList>
            <person name="de Groot N.N."/>
        </authorList>
    </citation>
    <scope>NUCLEOTIDE SEQUENCE [LARGE SCALE GENOMIC DNA]</scope>
    <source>
        <strain evidence="1 2">DSM 23581</strain>
    </source>
</reference>
<dbReference type="Pfam" id="PF11009">
    <property type="entry name" value="BrxC"/>
    <property type="match status" value="1"/>
</dbReference>
<dbReference type="InterPro" id="IPR022551">
    <property type="entry name" value="BrxC"/>
</dbReference>
<proteinExistence type="predicted"/>
<organism evidence="1 2">
    <name type="scientific">Psychroflexus halocasei</name>
    <dbReference type="NCBI Taxonomy" id="908615"/>
    <lineage>
        <taxon>Bacteria</taxon>
        <taxon>Pseudomonadati</taxon>
        <taxon>Bacteroidota</taxon>
        <taxon>Flavobacteriia</taxon>
        <taxon>Flavobacteriales</taxon>
        <taxon>Flavobacteriaceae</taxon>
        <taxon>Psychroflexus</taxon>
    </lineage>
</organism>
<dbReference type="NCBIfam" id="TIGR04019">
    <property type="entry name" value="B_thiol_YtxJ"/>
    <property type="match status" value="1"/>
</dbReference>
<accession>A0A1H3ZHJ3</accession>
<evidence type="ECO:0000313" key="1">
    <source>
        <dbReference type="EMBL" id="SEA22812.1"/>
    </source>
</evidence>
<dbReference type="RefSeq" id="WP_093241415.1">
    <property type="nucleotide sequence ID" value="NZ_FNQF01000004.1"/>
</dbReference>
<dbReference type="Proteomes" id="UP000198820">
    <property type="component" value="Unassembled WGS sequence"/>
</dbReference>
<protein>
    <submittedName>
        <fullName evidence="1">Bacillithiol system protein YtxJ</fullName>
    </submittedName>
</protein>
<gene>
    <name evidence="1" type="ORF">SAMN05421540_10472</name>
</gene>